<name>A0ABY9JYP9_9BACI</name>
<organism evidence="1 2">
    <name type="scientific">Bacillus carboniphilus</name>
    <dbReference type="NCBI Taxonomy" id="86663"/>
    <lineage>
        <taxon>Bacteria</taxon>
        <taxon>Bacillati</taxon>
        <taxon>Bacillota</taxon>
        <taxon>Bacilli</taxon>
        <taxon>Bacillales</taxon>
        <taxon>Bacillaceae</taxon>
        <taxon>Bacillus</taxon>
    </lineage>
</organism>
<evidence type="ECO:0000313" key="2">
    <source>
        <dbReference type="Proteomes" id="UP001197974"/>
    </source>
</evidence>
<reference evidence="1 2" key="1">
    <citation type="submission" date="2023-06" db="EMBL/GenBank/DDBJ databases">
        <title>Five Gram-positive bacteria isolated from mangrove sediments in Shenzhen, Guangdong, China.</title>
        <authorList>
            <person name="Yu S."/>
            <person name="Zheng W."/>
            <person name="Huang Y."/>
        </authorList>
    </citation>
    <scope>NUCLEOTIDE SEQUENCE [LARGE SCALE GENOMIC DNA]</scope>
    <source>
        <strain evidence="1 2">SaN35-3</strain>
    </source>
</reference>
<dbReference type="Pfam" id="PF14071">
    <property type="entry name" value="YlbD_coat"/>
    <property type="match status" value="1"/>
</dbReference>
<proteinExistence type="predicted"/>
<gene>
    <name evidence="1" type="ORF">LC087_05745</name>
</gene>
<sequence length="120" mass="14249">MAQKQVEQFKDFVRKHPKLIEEVRKGNKKWKNLFEDWYILGEDDEYWVEYASEDDKEDTKDAGLLTSVLTAFKNMDTKLLNEQLYKMNDTIENIQGLISQFQKESSSSKQPKSPFSFRKD</sequence>
<evidence type="ECO:0000313" key="1">
    <source>
        <dbReference type="EMBL" id="WLR43648.1"/>
    </source>
</evidence>
<dbReference type="InterPro" id="IPR025953">
    <property type="entry name" value="YlbD_coat"/>
</dbReference>
<dbReference type="Proteomes" id="UP001197974">
    <property type="component" value="Chromosome"/>
</dbReference>
<dbReference type="EMBL" id="CP129013">
    <property type="protein sequence ID" value="WLR43648.1"/>
    <property type="molecule type" value="Genomic_DNA"/>
</dbReference>
<protein>
    <submittedName>
        <fullName evidence="1">YlbD family protein</fullName>
    </submittedName>
</protein>
<accession>A0ABY9JYP9</accession>
<dbReference type="RefSeq" id="WP_226538454.1">
    <property type="nucleotide sequence ID" value="NZ_CP129013.1"/>
</dbReference>
<keyword evidence="2" id="KW-1185">Reference proteome</keyword>